<dbReference type="RefSeq" id="WP_341837798.1">
    <property type="nucleotide sequence ID" value="NZ_CP149822.1"/>
</dbReference>
<dbReference type="EMBL" id="CP149822">
    <property type="protein sequence ID" value="WZN42975.1"/>
    <property type="molecule type" value="Genomic_DNA"/>
</dbReference>
<organism evidence="2 3">
    <name type="scientific">Chitinophaga pollutisoli</name>
    <dbReference type="NCBI Taxonomy" id="3133966"/>
    <lineage>
        <taxon>Bacteria</taxon>
        <taxon>Pseudomonadati</taxon>
        <taxon>Bacteroidota</taxon>
        <taxon>Chitinophagia</taxon>
        <taxon>Chitinophagales</taxon>
        <taxon>Chitinophagaceae</taxon>
        <taxon>Chitinophaga</taxon>
    </lineage>
</organism>
<evidence type="ECO:0000256" key="1">
    <source>
        <dbReference type="SAM" id="SignalP"/>
    </source>
</evidence>
<feature type="signal peptide" evidence="1">
    <location>
        <begin position="1"/>
        <end position="20"/>
    </location>
</feature>
<accession>A0ABZ2YT73</accession>
<gene>
    <name evidence="2" type="ORF">WJU16_08000</name>
</gene>
<reference evidence="3" key="1">
    <citation type="submission" date="2024-03" db="EMBL/GenBank/DDBJ databases">
        <title>Chitinophaga horti sp. nov., isolated from garden soil.</title>
        <authorList>
            <person name="Lee D.S."/>
            <person name="Han D.M."/>
            <person name="Baek J.H."/>
            <person name="Choi D.G."/>
            <person name="Jeon J.H."/>
            <person name="Jeon C.O."/>
        </authorList>
    </citation>
    <scope>NUCLEOTIDE SEQUENCE [LARGE SCALE GENOMIC DNA]</scope>
    <source>
        <strain evidence="3">GPA1</strain>
    </source>
</reference>
<feature type="chain" id="PRO_5047511428" evidence="1">
    <location>
        <begin position="21"/>
        <end position="279"/>
    </location>
</feature>
<dbReference type="Proteomes" id="UP001485459">
    <property type="component" value="Chromosome"/>
</dbReference>
<keyword evidence="3" id="KW-1185">Reference proteome</keyword>
<evidence type="ECO:0000313" key="3">
    <source>
        <dbReference type="Proteomes" id="UP001485459"/>
    </source>
</evidence>
<protein>
    <submittedName>
        <fullName evidence="2">DUF3575 domain-containing protein</fullName>
    </submittedName>
</protein>
<keyword evidence="1" id="KW-0732">Signal</keyword>
<evidence type="ECO:0000313" key="2">
    <source>
        <dbReference type="EMBL" id="WZN42975.1"/>
    </source>
</evidence>
<sequence length="279" mass="30946">MKHAALTFAFALCLGTAAMAQQTAPLEIDTEIAEKPPRKERLRNQPMYSNIVKTNLSSLALNNYSLTYERLLARKISASLGYRYMPKSALTKSMLGETVMDYVKEDGDDDLQNQLDKLQMSGGALTAEFRFYTGRRPGAKGFYAGIYGRYSNFKYDYPYDYEKPDETTTLVPLKGNTKGFGGGVVMGGQFMIAKRVVVDLYIIGAHYGKMTGKVNGLTDLSDLDEQDRTDLKNELEDLIDLGGSEKNITAEVRDDGIRADIRMPFLGVRGLGLTVGFAF</sequence>
<name>A0ABZ2YT73_9BACT</name>
<proteinExistence type="predicted"/>